<dbReference type="KEGG" id="sphc:CVN68_19010"/>
<keyword evidence="2" id="KW-1185">Reference proteome</keyword>
<name>A0A2K8MP87_9SPHN</name>
<dbReference type="Pfam" id="PF02082">
    <property type="entry name" value="Rrf2"/>
    <property type="match status" value="1"/>
</dbReference>
<dbReference type="EMBL" id="CP024923">
    <property type="protein sequence ID" value="ATY33789.1"/>
    <property type="molecule type" value="Genomic_DNA"/>
</dbReference>
<dbReference type="OrthoDB" id="9800506at2"/>
<dbReference type="PROSITE" id="PS51197">
    <property type="entry name" value="HTH_RRF2_2"/>
    <property type="match status" value="1"/>
</dbReference>
<dbReference type="SUPFAM" id="SSF46785">
    <property type="entry name" value="Winged helix' DNA-binding domain"/>
    <property type="match status" value="1"/>
</dbReference>
<dbReference type="AlphaFoldDB" id="A0A2K8MP87"/>
<proteinExistence type="predicted"/>
<evidence type="ECO:0000313" key="2">
    <source>
        <dbReference type="Proteomes" id="UP000229081"/>
    </source>
</evidence>
<accession>A0A2K8MP87</accession>
<dbReference type="GO" id="GO:0005829">
    <property type="term" value="C:cytosol"/>
    <property type="evidence" value="ECO:0007669"/>
    <property type="project" value="TreeGrafter"/>
</dbReference>
<dbReference type="InterPro" id="IPR000944">
    <property type="entry name" value="Tscrpt_reg_Rrf2"/>
</dbReference>
<dbReference type="PANTHER" id="PTHR33221:SF15">
    <property type="entry name" value="HTH-TYPE TRANSCRIPTIONAL REGULATOR YWGB-RELATED"/>
    <property type="match status" value="1"/>
</dbReference>
<dbReference type="InterPro" id="IPR036388">
    <property type="entry name" value="WH-like_DNA-bd_sf"/>
</dbReference>
<gene>
    <name evidence="1" type="ORF">CVN68_19010</name>
</gene>
<dbReference type="RefSeq" id="WP_100283586.1">
    <property type="nucleotide sequence ID" value="NZ_CP024923.1"/>
</dbReference>
<evidence type="ECO:0000313" key="1">
    <source>
        <dbReference type="EMBL" id="ATY33789.1"/>
    </source>
</evidence>
<dbReference type="Proteomes" id="UP000229081">
    <property type="component" value="Chromosome"/>
</dbReference>
<dbReference type="GO" id="GO:0003700">
    <property type="term" value="F:DNA-binding transcription factor activity"/>
    <property type="evidence" value="ECO:0007669"/>
    <property type="project" value="TreeGrafter"/>
</dbReference>
<dbReference type="PANTHER" id="PTHR33221">
    <property type="entry name" value="WINGED HELIX-TURN-HELIX TRANSCRIPTIONAL REGULATOR, RRF2 FAMILY"/>
    <property type="match status" value="1"/>
</dbReference>
<sequence>MRRDSRLSRMLHVLLHMARHEGPMTSEMIAAMLRTNPVVVRRTMAGLRDAGYVRSEKGHGGGWLLACDLDSVSLLDVHRAVGGPQLFAIGAESDQPDCLVEKLVNEAVADALGEAEALLLARFASVSLGMLARDFDARCAGWVQAPPTSSP</sequence>
<dbReference type="FunFam" id="1.10.10.10:FF:000138">
    <property type="entry name" value="Rrf2 family transcriptional regulator"/>
    <property type="match status" value="1"/>
</dbReference>
<dbReference type="InterPro" id="IPR036390">
    <property type="entry name" value="WH_DNA-bd_sf"/>
</dbReference>
<reference evidence="1 2" key="1">
    <citation type="submission" date="2017-11" db="EMBL/GenBank/DDBJ databases">
        <title>Complete genome sequence of Sphingomonas sp. Strain Cra20, a psychrotolerant potential plant growth promoting rhizobacteria.</title>
        <authorList>
            <person name="Luo Y."/>
        </authorList>
    </citation>
    <scope>NUCLEOTIDE SEQUENCE [LARGE SCALE GENOMIC DNA]</scope>
    <source>
        <strain evidence="1 2">Cra20</strain>
    </source>
</reference>
<protein>
    <submittedName>
        <fullName evidence="1">Transcriptional regulator</fullName>
    </submittedName>
</protein>
<organism evidence="1 2">
    <name type="scientific">Sphingomonas psychrotolerans</name>
    <dbReference type="NCBI Taxonomy" id="1327635"/>
    <lineage>
        <taxon>Bacteria</taxon>
        <taxon>Pseudomonadati</taxon>
        <taxon>Pseudomonadota</taxon>
        <taxon>Alphaproteobacteria</taxon>
        <taxon>Sphingomonadales</taxon>
        <taxon>Sphingomonadaceae</taxon>
        <taxon>Sphingomonas</taxon>
    </lineage>
</organism>
<dbReference type="Gene3D" id="1.10.10.10">
    <property type="entry name" value="Winged helix-like DNA-binding domain superfamily/Winged helix DNA-binding domain"/>
    <property type="match status" value="1"/>
</dbReference>